<reference evidence="1 2" key="1">
    <citation type="submission" date="2019-04" db="EMBL/GenBank/DDBJ databases">
        <title>Cohnella sp. nov. isolated from preserved vegetables.</title>
        <authorList>
            <person name="Lin S.-Y."/>
            <person name="Hung M.-H."/>
            <person name="Young C.-C."/>
        </authorList>
    </citation>
    <scope>NUCLEOTIDE SEQUENCE [LARGE SCALE GENOMIC DNA]</scope>
    <source>
        <strain evidence="1 2">CC-MHH1044</strain>
    </source>
</reference>
<accession>A0A4S4BH38</accession>
<protein>
    <recommendedName>
        <fullName evidence="3">N-acetyltransferase domain-containing protein</fullName>
    </recommendedName>
</protein>
<dbReference type="OrthoDB" id="2653709at2"/>
<dbReference type="EMBL" id="SSOB01000073">
    <property type="protein sequence ID" value="THF72708.1"/>
    <property type="molecule type" value="Genomic_DNA"/>
</dbReference>
<sequence length="171" mass="19630">MEPDHAAYVKFLIRHHDELNLPYSFPVKLSFFSSPLMFGQAILILEEDSYEIVGAAGYVLGTGAGEYEDRHICQIEAAYLREPYRGTTMFVRALRALLESVRSLNPDVRVVQFWTPADLGSVEALWSRWSRLPGAETRREGSLAFYSVPLAELERFCERYDRGRITTIYNE</sequence>
<dbReference type="RefSeq" id="WP_136373942.1">
    <property type="nucleotide sequence ID" value="NZ_SSOB01000073.1"/>
</dbReference>
<comment type="caution">
    <text evidence="1">The sequence shown here is derived from an EMBL/GenBank/DDBJ whole genome shotgun (WGS) entry which is preliminary data.</text>
</comment>
<evidence type="ECO:0000313" key="1">
    <source>
        <dbReference type="EMBL" id="THF72708.1"/>
    </source>
</evidence>
<dbReference type="Proteomes" id="UP000310636">
    <property type="component" value="Unassembled WGS sequence"/>
</dbReference>
<evidence type="ECO:0008006" key="3">
    <source>
        <dbReference type="Google" id="ProtNLM"/>
    </source>
</evidence>
<evidence type="ECO:0000313" key="2">
    <source>
        <dbReference type="Proteomes" id="UP000310636"/>
    </source>
</evidence>
<dbReference type="AlphaFoldDB" id="A0A4S4BH38"/>
<keyword evidence="2" id="KW-1185">Reference proteome</keyword>
<proteinExistence type="predicted"/>
<organism evidence="1 2">
    <name type="scientific">Cohnella fermenti</name>
    <dbReference type="NCBI Taxonomy" id="2565925"/>
    <lineage>
        <taxon>Bacteria</taxon>
        <taxon>Bacillati</taxon>
        <taxon>Bacillota</taxon>
        <taxon>Bacilli</taxon>
        <taxon>Bacillales</taxon>
        <taxon>Paenibacillaceae</taxon>
        <taxon>Cohnella</taxon>
    </lineage>
</organism>
<gene>
    <name evidence="1" type="ORF">E6C55_32195</name>
</gene>
<name>A0A4S4BH38_9BACL</name>